<proteinExistence type="predicted"/>
<feature type="chain" id="PRO_5021304071" evidence="1">
    <location>
        <begin position="20"/>
        <end position="142"/>
    </location>
</feature>
<evidence type="ECO:0000256" key="1">
    <source>
        <dbReference type="SAM" id="SignalP"/>
    </source>
</evidence>
<organism evidence="2 3">
    <name type="scientific">Rickenella mellea</name>
    <dbReference type="NCBI Taxonomy" id="50990"/>
    <lineage>
        <taxon>Eukaryota</taxon>
        <taxon>Fungi</taxon>
        <taxon>Dikarya</taxon>
        <taxon>Basidiomycota</taxon>
        <taxon>Agaricomycotina</taxon>
        <taxon>Agaricomycetes</taxon>
        <taxon>Hymenochaetales</taxon>
        <taxon>Rickenellaceae</taxon>
        <taxon>Rickenella</taxon>
    </lineage>
</organism>
<dbReference type="AlphaFoldDB" id="A0A4Y7Q299"/>
<feature type="signal peptide" evidence="1">
    <location>
        <begin position="1"/>
        <end position="19"/>
    </location>
</feature>
<gene>
    <name evidence="2" type="ORF">BD410DRAFT_301488</name>
</gene>
<dbReference type="EMBL" id="ML170181">
    <property type="protein sequence ID" value="TDL21348.1"/>
    <property type="molecule type" value="Genomic_DNA"/>
</dbReference>
<keyword evidence="1" id="KW-0732">Signal</keyword>
<sequence>MSLGSLPVIMGFLPILALGSAITAIPECQGLYPKEETIPAYDVQAVNCGLKFINFAKSDADPFPFVTGPVECIIGLSVVATTWNNVALAMLISKLKRDYVNTAVRIPVSYCNRCIVRCEAVYWAALIEVRMGNWWSDVQPHP</sequence>
<dbReference type="VEuPathDB" id="FungiDB:BD410DRAFT_301488"/>
<evidence type="ECO:0000313" key="3">
    <source>
        <dbReference type="Proteomes" id="UP000294933"/>
    </source>
</evidence>
<reference evidence="2 3" key="1">
    <citation type="submission" date="2018-06" db="EMBL/GenBank/DDBJ databases">
        <title>A transcriptomic atlas of mushroom development highlights an independent origin of complex multicellularity.</title>
        <authorList>
            <consortium name="DOE Joint Genome Institute"/>
            <person name="Krizsan K."/>
            <person name="Almasi E."/>
            <person name="Merenyi Z."/>
            <person name="Sahu N."/>
            <person name="Viragh M."/>
            <person name="Koszo T."/>
            <person name="Mondo S."/>
            <person name="Kiss B."/>
            <person name="Balint B."/>
            <person name="Kues U."/>
            <person name="Barry K."/>
            <person name="Hegedus J.C."/>
            <person name="Henrissat B."/>
            <person name="Johnson J."/>
            <person name="Lipzen A."/>
            <person name="Ohm R."/>
            <person name="Nagy I."/>
            <person name="Pangilinan J."/>
            <person name="Yan J."/>
            <person name="Xiong Y."/>
            <person name="Grigoriev I.V."/>
            <person name="Hibbett D.S."/>
            <person name="Nagy L.G."/>
        </authorList>
    </citation>
    <scope>NUCLEOTIDE SEQUENCE [LARGE SCALE GENOMIC DNA]</scope>
    <source>
        <strain evidence="2 3">SZMC22713</strain>
    </source>
</reference>
<protein>
    <submittedName>
        <fullName evidence="2">Uncharacterized protein</fullName>
    </submittedName>
</protein>
<name>A0A4Y7Q299_9AGAM</name>
<dbReference type="Proteomes" id="UP000294933">
    <property type="component" value="Unassembled WGS sequence"/>
</dbReference>
<evidence type="ECO:0000313" key="2">
    <source>
        <dbReference type="EMBL" id="TDL21348.1"/>
    </source>
</evidence>
<accession>A0A4Y7Q299</accession>
<keyword evidence="3" id="KW-1185">Reference proteome</keyword>